<evidence type="ECO:0000313" key="3">
    <source>
        <dbReference type="EMBL" id="GFC88512.1"/>
    </source>
</evidence>
<accession>A0A699RVW9</accession>
<protein>
    <recommendedName>
        <fullName evidence="2">MSP domain-containing protein</fullName>
    </recommendedName>
</protein>
<feature type="domain" description="MSP" evidence="2">
    <location>
        <begin position="3"/>
        <end position="117"/>
    </location>
</feature>
<evidence type="ECO:0000259" key="2">
    <source>
        <dbReference type="PROSITE" id="PS50202"/>
    </source>
</evidence>
<gene>
    <name evidence="3" type="ORF">Tci_860482</name>
</gene>
<reference evidence="3" key="1">
    <citation type="journal article" date="2019" name="Sci. Rep.">
        <title>Draft genome of Tanacetum cinerariifolium, the natural source of mosquito coil.</title>
        <authorList>
            <person name="Yamashiro T."/>
            <person name="Shiraishi A."/>
            <person name="Satake H."/>
            <person name="Nakayama K."/>
        </authorList>
    </citation>
    <scope>NUCLEOTIDE SEQUENCE</scope>
</reference>
<dbReference type="PROSITE" id="PS50202">
    <property type="entry name" value="MSP"/>
    <property type="match status" value="1"/>
</dbReference>
<feature type="compositionally biased region" description="Basic and acidic residues" evidence="1">
    <location>
        <begin position="85"/>
        <end position="110"/>
    </location>
</feature>
<feature type="non-terminal residue" evidence="3">
    <location>
        <position position="117"/>
    </location>
</feature>
<dbReference type="AlphaFoldDB" id="A0A699RVW9"/>
<organism evidence="3">
    <name type="scientific">Tanacetum cinerariifolium</name>
    <name type="common">Dalmatian daisy</name>
    <name type="synonym">Chrysanthemum cinerariifolium</name>
    <dbReference type="NCBI Taxonomy" id="118510"/>
    <lineage>
        <taxon>Eukaryota</taxon>
        <taxon>Viridiplantae</taxon>
        <taxon>Streptophyta</taxon>
        <taxon>Embryophyta</taxon>
        <taxon>Tracheophyta</taxon>
        <taxon>Spermatophyta</taxon>
        <taxon>Magnoliopsida</taxon>
        <taxon>eudicotyledons</taxon>
        <taxon>Gunneridae</taxon>
        <taxon>Pentapetalae</taxon>
        <taxon>asterids</taxon>
        <taxon>campanulids</taxon>
        <taxon>Asterales</taxon>
        <taxon>Asteraceae</taxon>
        <taxon>Asteroideae</taxon>
        <taxon>Anthemideae</taxon>
        <taxon>Anthemidinae</taxon>
        <taxon>Tanacetum</taxon>
    </lineage>
</organism>
<dbReference type="InterPro" id="IPR000535">
    <property type="entry name" value="MSP_dom"/>
</dbReference>
<feature type="compositionally biased region" description="Polar residues" evidence="1">
    <location>
        <begin position="72"/>
        <end position="82"/>
    </location>
</feature>
<feature type="region of interest" description="Disordered" evidence="1">
    <location>
        <begin position="50"/>
        <end position="117"/>
    </location>
</feature>
<comment type="caution">
    <text evidence="3">The sequence shown here is derived from an EMBL/GenBank/DDBJ whole genome shotgun (WGS) entry which is preliminary data.</text>
</comment>
<name>A0A699RVW9_TANCI</name>
<proteinExistence type="predicted"/>
<dbReference type="EMBL" id="BKCJ011116008">
    <property type="protein sequence ID" value="GFC88512.1"/>
    <property type="molecule type" value="Genomic_DNA"/>
</dbReference>
<sequence>MSMLNVEPTVGSFDKQALETELTQLKDAITSVKIQNDGFKVENVNLKRRYQELSTSNSHSRVKPATGASKPMSKSDTQNHSTLPAKREKAKRVEDHHRNLNKQNHVDSRLNVKRTGF</sequence>
<evidence type="ECO:0000256" key="1">
    <source>
        <dbReference type="SAM" id="MobiDB-lite"/>
    </source>
</evidence>